<gene>
    <name evidence="1" type="ORF">EVOR1521_LOCUS24668</name>
</gene>
<name>A0AA36J9G9_9DINO</name>
<protein>
    <recommendedName>
        <fullName evidence="3">Ubiquitin-like domain-containing protein</fullName>
    </recommendedName>
</protein>
<dbReference type="InterPro" id="IPR029071">
    <property type="entry name" value="Ubiquitin-like_domsf"/>
</dbReference>
<keyword evidence="2" id="KW-1185">Reference proteome</keyword>
<dbReference type="Proteomes" id="UP001178507">
    <property type="component" value="Unassembled WGS sequence"/>
</dbReference>
<sequence length="173" mass="19332">MDAAFSIFASKLSGEGQNIEGLVPSTLFKELKERICQSLNLHTYDTQVFFKQRVLEQADEGQQIGDLGMGEGAELEVVTCSFCRALPGRWEPAVEDYSAWMRRMTIAEDGTFTCQSGDITDGLVRLVSAQERKVNLKRTCHDANDHVFVLDEDGTRMRGHCIQSGSTYTLTKQ</sequence>
<evidence type="ECO:0000313" key="1">
    <source>
        <dbReference type="EMBL" id="CAJ1401547.1"/>
    </source>
</evidence>
<evidence type="ECO:0000313" key="2">
    <source>
        <dbReference type="Proteomes" id="UP001178507"/>
    </source>
</evidence>
<evidence type="ECO:0008006" key="3">
    <source>
        <dbReference type="Google" id="ProtNLM"/>
    </source>
</evidence>
<comment type="caution">
    <text evidence="1">The sequence shown here is derived from an EMBL/GenBank/DDBJ whole genome shotgun (WGS) entry which is preliminary data.</text>
</comment>
<accession>A0AA36J9G9</accession>
<dbReference type="AlphaFoldDB" id="A0AA36J9G9"/>
<dbReference type="CDD" id="cd17039">
    <property type="entry name" value="Ubl_ubiquitin_like"/>
    <property type="match status" value="1"/>
</dbReference>
<proteinExistence type="predicted"/>
<organism evidence="1 2">
    <name type="scientific">Effrenium voratum</name>
    <dbReference type="NCBI Taxonomy" id="2562239"/>
    <lineage>
        <taxon>Eukaryota</taxon>
        <taxon>Sar</taxon>
        <taxon>Alveolata</taxon>
        <taxon>Dinophyceae</taxon>
        <taxon>Suessiales</taxon>
        <taxon>Symbiodiniaceae</taxon>
        <taxon>Effrenium</taxon>
    </lineage>
</organism>
<dbReference type="SUPFAM" id="SSF54236">
    <property type="entry name" value="Ubiquitin-like"/>
    <property type="match status" value="1"/>
</dbReference>
<reference evidence="1" key="1">
    <citation type="submission" date="2023-08" db="EMBL/GenBank/DDBJ databases">
        <authorList>
            <person name="Chen Y."/>
            <person name="Shah S."/>
            <person name="Dougan E. K."/>
            <person name="Thang M."/>
            <person name="Chan C."/>
        </authorList>
    </citation>
    <scope>NUCLEOTIDE SEQUENCE</scope>
</reference>
<dbReference type="EMBL" id="CAUJNA010003419">
    <property type="protein sequence ID" value="CAJ1401547.1"/>
    <property type="molecule type" value="Genomic_DNA"/>
</dbReference>